<evidence type="ECO:0000259" key="9">
    <source>
        <dbReference type="Pfam" id="PF00884"/>
    </source>
</evidence>
<evidence type="ECO:0000256" key="7">
    <source>
        <dbReference type="SAM" id="MobiDB-lite"/>
    </source>
</evidence>
<dbReference type="CDD" id="cd16029">
    <property type="entry name" value="4-S"/>
    <property type="match status" value="1"/>
</dbReference>
<accession>A0ABD0K3P2</accession>
<name>A0ABD0K3P2_9CAEN</name>
<dbReference type="SUPFAM" id="SSF53649">
    <property type="entry name" value="Alkaline phosphatase-like"/>
    <property type="match status" value="1"/>
</dbReference>
<feature type="chain" id="PRO_5044811267" description="Sulfatase N-terminal domain-containing protein" evidence="8">
    <location>
        <begin position="22"/>
        <end position="490"/>
    </location>
</feature>
<evidence type="ECO:0000256" key="8">
    <source>
        <dbReference type="SAM" id="SignalP"/>
    </source>
</evidence>
<feature type="domain" description="Sulfatase N-terminal" evidence="9">
    <location>
        <begin position="29"/>
        <end position="337"/>
    </location>
</feature>
<evidence type="ECO:0000256" key="5">
    <source>
        <dbReference type="ARBA" id="ARBA00022837"/>
    </source>
</evidence>
<gene>
    <name evidence="10" type="ORF">BaRGS_00027245</name>
</gene>
<feature type="region of interest" description="Disordered" evidence="7">
    <location>
        <begin position="466"/>
        <end position="490"/>
    </location>
</feature>
<proteinExistence type="inferred from homology"/>
<dbReference type="PROSITE" id="PS00149">
    <property type="entry name" value="SULFATASE_2"/>
    <property type="match status" value="1"/>
</dbReference>
<comment type="cofactor">
    <cofactor evidence="1">
        <name>Ca(2+)</name>
        <dbReference type="ChEBI" id="CHEBI:29108"/>
    </cofactor>
</comment>
<dbReference type="GO" id="GO:0008484">
    <property type="term" value="F:sulfuric ester hydrolase activity"/>
    <property type="evidence" value="ECO:0007669"/>
    <property type="project" value="UniProtKB-ARBA"/>
</dbReference>
<dbReference type="AlphaFoldDB" id="A0ABD0K3P2"/>
<organism evidence="10 11">
    <name type="scientific">Batillaria attramentaria</name>
    <dbReference type="NCBI Taxonomy" id="370345"/>
    <lineage>
        <taxon>Eukaryota</taxon>
        <taxon>Metazoa</taxon>
        <taxon>Spiralia</taxon>
        <taxon>Lophotrochozoa</taxon>
        <taxon>Mollusca</taxon>
        <taxon>Gastropoda</taxon>
        <taxon>Caenogastropoda</taxon>
        <taxon>Sorbeoconcha</taxon>
        <taxon>Cerithioidea</taxon>
        <taxon>Batillariidae</taxon>
        <taxon>Batillaria</taxon>
    </lineage>
</organism>
<keyword evidence="8" id="KW-0732">Signal</keyword>
<dbReference type="Pfam" id="PF00884">
    <property type="entry name" value="Sulfatase"/>
    <property type="match status" value="1"/>
</dbReference>
<keyword evidence="11" id="KW-1185">Reference proteome</keyword>
<dbReference type="InterPro" id="IPR000917">
    <property type="entry name" value="Sulfatase_N"/>
</dbReference>
<dbReference type="InterPro" id="IPR024607">
    <property type="entry name" value="Sulfatase_CS"/>
</dbReference>
<dbReference type="InterPro" id="IPR017850">
    <property type="entry name" value="Alkaline_phosphatase_core_sf"/>
</dbReference>
<sequence>MEGLGRPLLLLLGFVAGLARGRPSAQQPPHILFIVADDLGWNDVNWRAPDMFTPTLNKFAQNGIILNSSYVLPVCSPSRSAFLSGFFPFHTGLQHGVIGVSKKQFLPEKLTTLPEALKNVGYATHMIGKWHLGYCNWKYTPTFRGFDSFYGYYNGAEDYNTHYAGAGIDFRKDKQVDREDGGIYSAYLYFARALDIVRSHNKSQPLFLYLPFQSVHEPLQVPKAYEDNCPLTHNATRKTKCGMVAILDEAIRNITMVLESEGFMDNLLMIFTTDNGGPVWAAGNNWPLRGAKTTLWEGGTRGTGFLYSKSLFKNKGIVHDGLIHAVDWFPTIMNVAGGETPLGIDGVSQWESIVNGSPSPRTEFVYNIDELGIGRSNTTSAAIRMGDWKLIQGSAGQWNDWYPVPSIDNDYHVTPDDESMQPTPAEFQLYNIRDDPTERNDLAENNPEVLAKMKARLEEWRKTLVPANMPPDDPAANPKNFGGAWSPGWC</sequence>
<evidence type="ECO:0000313" key="11">
    <source>
        <dbReference type="Proteomes" id="UP001519460"/>
    </source>
</evidence>
<evidence type="ECO:0000256" key="4">
    <source>
        <dbReference type="ARBA" id="ARBA00022801"/>
    </source>
</evidence>
<keyword evidence="6" id="KW-0325">Glycoprotein</keyword>
<evidence type="ECO:0000256" key="1">
    <source>
        <dbReference type="ARBA" id="ARBA00001913"/>
    </source>
</evidence>
<reference evidence="10 11" key="1">
    <citation type="journal article" date="2023" name="Sci. Data">
        <title>Genome assembly of the Korean intertidal mud-creeper Batillaria attramentaria.</title>
        <authorList>
            <person name="Patra A.K."/>
            <person name="Ho P.T."/>
            <person name="Jun S."/>
            <person name="Lee S.J."/>
            <person name="Kim Y."/>
            <person name="Won Y.J."/>
        </authorList>
    </citation>
    <scope>NUCLEOTIDE SEQUENCE [LARGE SCALE GENOMIC DNA]</scope>
    <source>
        <strain evidence="10">Wonlab-2016</strain>
    </source>
</reference>
<dbReference type="InterPro" id="IPR047115">
    <property type="entry name" value="ARSB"/>
</dbReference>
<dbReference type="Gene3D" id="3.40.720.10">
    <property type="entry name" value="Alkaline Phosphatase, subunit A"/>
    <property type="match status" value="1"/>
</dbReference>
<feature type="signal peptide" evidence="8">
    <location>
        <begin position="1"/>
        <end position="21"/>
    </location>
</feature>
<protein>
    <recommendedName>
        <fullName evidence="9">Sulfatase N-terminal domain-containing protein</fullName>
    </recommendedName>
</protein>
<keyword evidence="4" id="KW-0378">Hydrolase</keyword>
<evidence type="ECO:0000313" key="10">
    <source>
        <dbReference type="EMBL" id="KAK7481483.1"/>
    </source>
</evidence>
<dbReference type="Proteomes" id="UP001519460">
    <property type="component" value="Unassembled WGS sequence"/>
</dbReference>
<evidence type="ECO:0000256" key="6">
    <source>
        <dbReference type="ARBA" id="ARBA00023180"/>
    </source>
</evidence>
<dbReference type="PANTHER" id="PTHR10342:SF273">
    <property type="entry name" value="RE14504P"/>
    <property type="match status" value="1"/>
</dbReference>
<keyword evidence="5" id="KW-0106">Calcium</keyword>
<comment type="similarity">
    <text evidence="2">Belongs to the sulfatase family.</text>
</comment>
<dbReference type="GO" id="GO:0046872">
    <property type="term" value="F:metal ion binding"/>
    <property type="evidence" value="ECO:0007669"/>
    <property type="project" value="UniProtKB-KW"/>
</dbReference>
<evidence type="ECO:0000256" key="3">
    <source>
        <dbReference type="ARBA" id="ARBA00022723"/>
    </source>
</evidence>
<keyword evidence="3" id="KW-0479">Metal-binding</keyword>
<dbReference type="PANTHER" id="PTHR10342">
    <property type="entry name" value="ARYLSULFATASE"/>
    <property type="match status" value="1"/>
</dbReference>
<comment type="caution">
    <text evidence="10">The sequence shown here is derived from an EMBL/GenBank/DDBJ whole genome shotgun (WGS) entry which is preliminary data.</text>
</comment>
<dbReference type="Gene3D" id="3.30.1120.10">
    <property type="match status" value="1"/>
</dbReference>
<dbReference type="EMBL" id="JACVVK020000261">
    <property type="protein sequence ID" value="KAK7481483.1"/>
    <property type="molecule type" value="Genomic_DNA"/>
</dbReference>
<evidence type="ECO:0000256" key="2">
    <source>
        <dbReference type="ARBA" id="ARBA00008779"/>
    </source>
</evidence>